<gene>
    <name evidence="2" type="ORF">FD31_GL001523</name>
</gene>
<feature type="transmembrane region" description="Helical" evidence="1">
    <location>
        <begin position="122"/>
        <end position="140"/>
    </location>
</feature>
<dbReference type="Proteomes" id="UP000051302">
    <property type="component" value="Unassembled WGS sequence"/>
</dbReference>
<dbReference type="AlphaFoldDB" id="A0A0R1WJV6"/>
<dbReference type="STRING" id="1423774.FD31_GL001523"/>
<feature type="transmembrane region" description="Helical" evidence="1">
    <location>
        <begin position="335"/>
        <end position="358"/>
    </location>
</feature>
<feature type="transmembrane region" description="Helical" evidence="1">
    <location>
        <begin position="9"/>
        <end position="30"/>
    </location>
</feature>
<feature type="transmembrane region" description="Helical" evidence="1">
    <location>
        <begin position="312"/>
        <end position="329"/>
    </location>
</feature>
<feature type="transmembrane region" description="Helical" evidence="1">
    <location>
        <begin position="152"/>
        <end position="169"/>
    </location>
</feature>
<dbReference type="EMBL" id="AZFV01000003">
    <property type="protein sequence ID" value="KRM18194.1"/>
    <property type="molecule type" value="Genomic_DNA"/>
</dbReference>
<evidence type="ECO:0008006" key="4">
    <source>
        <dbReference type="Google" id="ProtNLM"/>
    </source>
</evidence>
<feature type="transmembrane region" description="Helical" evidence="1">
    <location>
        <begin position="221"/>
        <end position="242"/>
    </location>
</feature>
<organism evidence="2 3">
    <name type="scientific">Companilactobacillus nantensis DSM 16982</name>
    <dbReference type="NCBI Taxonomy" id="1423774"/>
    <lineage>
        <taxon>Bacteria</taxon>
        <taxon>Bacillati</taxon>
        <taxon>Bacillota</taxon>
        <taxon>Bacilli</taxon>
        <taxon>Lactobacillales</taxon>
        <taxon>Lactobacillaceae</taxon>
        <taxon>Companilactobacillus</taxon>
    </lineage>
</organism>
<reference evidence="2 3" key="1">
    <citation type="journal article" date="2015" name="Genome Announc.">
        <title>Expanding the biotechnology potential of lactobacilli through comparative genomics of 213 strains and associated genera.</title>
        <authorList>
            <person name="Sun Z."/>
            <person name="Harris H.M."/>
            <person name="McCann A."/>
            <person name="Guo C."/>
            <person name="Argimon S."/>
            <person name="Zhang W."/>
            <person name="Yang X."/>
            <person name="Jeffery I.B."/>
            <person name="Cooney J.C."/>
            <person name="Kagawa T.F."/>
            <person name="Liu W."/>
            <person name="Song Y."/>
            <person name="Salvetti E."/>
            <person name="Wrobel A."/>
            <person name="Rasinkangas P."/>
            <person name="Parkhill J."/>
            <person name="Rea M.C."/>
            <person name="O'Sullivan O."/>
            <person name="Ritari J."/>
            <person name="Douillard F.P."/>
            <person name="Paul Ross R."/>
            <person name="Yang R."/>
            <person name="Briner A.E."/>
            <person name="Felis G.E."/>
            <person name="de Vos W.M."/>
            <person name="Barrangou R."/>
            <person name="Klaenhammer T.R."/>
            <person name="Caufield P.W."/>
            <person name="Cui Y."/>
            <person name="Zhang H."/>
            <person name="O'Toole P.W."/>
        </authorList>
    </citation>
    <scope>NUCLEOTIDE SEQUENCE [LARGE SCALE GENOMIC DNA]</scope>
    <source>
        <strain evidence="2 3">DSM 16982</strain>
    </source>
</reference>
<protein>
    <recommendedName>
        <fullName evidence="4">Membrane protein 6-pyruvoyl-tetrahydropterin synthase-related domain-containing protein</fullName>
    </recommendedName>
</protein>
<keyword evidence="1" id="KW-0472">Membrane</keyword>
<feature type="transmembrane region" description="Helical" evidence="1">
    <location>
        <begin position="370"/>
        <end position="387"/>
    </location>
</feature>
<comment type="caution">
    <text evidence="2">The sequence shown here is derived from an EMBL/GenBank/DDBJ whole genome shotgun (WGS) entry which is preliminary data.</text>
</comment>
<keyword evidence="3" id="KW-1185">Reference proteome</keyword>
<feature type="transmembrane region" description="Helical" evidence="1">
    <location>
        <begin position="522"/>
        <end position="539"/>
    </location>
</feature>
<keyword evidence="1" id="KW-0812">Transmembrane</keyword>
<feature type="transmembrane region" description="Helical" evidence="1">
    <location>
        <begin position="286"/>
        <end position="305"/>
    </location>
</feature>
<evidence type="ECO:0000256" key="1">
    <source>
        <dbReference type="SAM" id="Phobius"/>
    </source>
</evidence>
<dbReference type="PATRIC" id="fig|1423774.3.peg.1577"/>
<keyword evidence="1" id="KW-1133">Transmembrane helix</keyword>
<dbReference type="RefSeq" id="WP_057891078.1">
    <property type="nucleotide sequence ID" value="NZ_AZFV01000003.1"/>
</dbReference>
<evidence type="ECO:0000313" key="3">
    <source>
        <dbReference type="Proteomes" id="UP000051302"/>
    </source>
</evidence>
<evidence type="ECO:0000313" key="2">
    <source>
        <dbReference type="EMBL" id="KRM18194.1"/>
    </source>
</evidence>
<name>A0A0R1WJV6_9LACO</name>
<accession>A0A0R1WJV6</accession>
<feature type="transmembrane region" description="Helical" evidence="1">
    <location>
        <begin position="98"/>
        <end position="116"/>
    </location>
</feature>
<feature type="transmembrane region" description="Helical" evidence="1">
    <location>
        <begin position="181"/>
        <end position="209"/>
    </location>
</feature>
<proteinExistence type="predicted"/>
<sequence>MKKSIKENYLILLLFLVLSIFMIGLVDWQFGKIFATGDFHYHLDRIETLASSLKQLNFWPKVDGNFIGGYGYASSLFYPDIFLYPAALLRVAGATPTVSYLFTLVLINFVTLWIGYIAGKRLTFSVPKALLFTILYAFNIYRLQTLYSRQDLGELMGMMFFPLVLSELINLKKCQTKQWYILALAMIGIASSHTISLFMIIVFASMFVLLNIRTFWNKERLLAIVKAAVLTVGVSAAIYLPILEQMQNQHYALTTDKLINITDEVLPLKSLIQNSLTNQVFHADTVNLGTVVLIGLIVYTVYNVLHRKNLDITIIADFLFFACTSYFPWKMLSHSIFSMIQFPWRFFSLISLIVVYLLVNDDLHIFDKRYFEYALVGVTLAVAIGLGQQTITQSKDSLEAYGEFNKIDSYYIGAGHEYLPSEVSYPRVLDHKQRIINYDKNDIALSNVAINRSYVAFNFDTGNKTAKVQLPLIYYKGYQAEVYGDDGSVTPPHISHSGLTVVDLKGTGTVKVQYEKTFIQKLSLIISGATLLLMLLTYLNSRRHKYISLSTEIPIFVMPTEYNYVFIYQIVDGVNSVSWNKG</sequence>
<feature type="transmembrane region" description="Helical" evidence="1">
    <location>
        <begin position="66"/>
        <end position="86"/>
    </location>
</feature>